<dbReference type="Gene3D" id="1.20.1320.30">
    <property type="match status" value="1"/>
</dbReference>
<gene>
    <name evidence="2" type="primary">ORF155909</name>
</gene>
<proteinExistence type="predicted"/>
<dbReference type="Pfam" id="PF18119">
    <property type="entry name" value="RIG-I_C"/>
    <property type="match status" value="1"/>
</dbReference>
<sequence length="185" mass="21081">EQSCVKLPQIVGLTACIGVGNSSTDVEAKDYILQVCGNLDVKHISCVDINIEELRQVVHSSKEVMLKLIEREKDAAVHNIIAKIKELEANLCDLAEKVENAELIGHLHNLPVDRKSIQYGNWIVKVKNAAKSLPRSDSSDKNKWKRLLIILSDYLTTYNVALELHDLVLLRHVMKYLKYCFKQYR</sequence>
<dbReference type="EMBL" id="HACG01039974">
    <property type="protein sequence ID" value="CEK86839.1"/>
    <property type="molecule type" value="Transcribed_RNA"/>
</dbReference>
<dbReference type="InterPro" id="IPR041204">
    <property type="entry name" value="RIG-I-like_C"/>
</dbReference>
<dbReference type="AlphaFoldDB" id="A0A0B7B0G3"/>
<evidence type="ECO:0000259" key="1">
    <source>
        <dbReference type="Pfam" id="PF18119"/>
    </source>
</evidence>
<dbReference type="GO" id="GO:0005737">
    <property type="term" value="C:cytoplasm"/>
    <property type="evidence" value="ECO:0007669"/>
    <property type="project" value="TreeGrafter"/>
</dbReference>
<protein>
    <recommendedName>
        <fullName evidence="1">RIG-I-like receptor C-terminal domain-containing protein</fullName>
    </recommendedName>
</protein>
<dbReference type="PANTHER" id="PTHR14074">
    <property type="entry name" value="HELICASE WITH DEATH DOMAIN-RELATED"/>
    <property type="match status" value="1"/>
</dbReference>
<dbReference type="Gene3D" id="3.40.50.300">
    <property type="entry name" value="P-loop containing nucleotide triphosphate hydrolases"/>
    <property type="match status" value="1"/>
</dbReference>
<dbReference type="InterPro" id="IPR027417">
    <property type="entry name" value="P-loop_NTPase"/>
</dbReference>
<accession>A0A0B7B0G3</accession>
<evidence type="ECO:0000313" key="2">
    <source>
        <dbReference type="EMBL" id="CEK86839.1"/>
    </source>
</evidence>
<reference evidence="2" key="1">
    <citation type="submission" date="2014-12" db="EMBL/GenBank/DDBJ databases">
        <title>Insight into the proteome of Arion vulgaris.</title>
        <authorList>
            <person name="Aradska J."/>
            <person name="Bulat T."/>
            <person name="Smidak R."/>
            <person name="Sarate P."/>
            <person name="Gangsoo J."/>
            <person name="Sialana F."/>
            <person name="Bilban M."/>
            <person name="Lubec G."/>
        </authorList>
    </citation>
    <scope>NUCLEOTIDE SEQUENCE</scope>
    <source>
        <tissue evidence="2">Skin</tissue>
    </source>
</reference>
<feature type="non-terminal residue" evidence="2">
    <location>
        <position position="1"/>
    </location>
</feature>
<dbReference type="InterPro" id="IPR051363">
    <property type="entry name" value="RLR_Helicase"/>
</dbReference>
<feature type="non-terminal residue" evidence="2">
    <location>
        <position position="185"/>
    </location>
</feature>
<feature type="domain" description="RIG-I-like receptor C-terminal" evidence="1">
    <location>
        <begin position="70"/>
        <end position="183"/>
    </location>
</feature>
<organism evidence="2">
    <name type="scientific">Arion vulgaris</name>
    <dbReference type="NCBI Taxonomy" id="1028688"/>
    <lineage>
        <taxon>Eukaryota</taxon>
        <taxon>Metazoa</taxon>
        <taxon>Spiralia</taxon>
        <taxon>Lophotrochozoa</taxon>
        <taxon>Mollusca</taxon>
        <taxon>Gastropoda</taxon>
        <taxon>Heterobranchia</taxon>
        <taxon>Euthyneura</taxon>
        <taxon>Panpulmonata</taxon>
        <taxon>Eupulmonata</taxon>
        <taxon>Stylommatophora</taxon>
        <taxon>Helicina</taxon>
        <taxon>Arionoidea</taxon>
        <taxon>Arionidae</taxon>
        <taxon>Arion</taxon>
    </lineage>
</organism>
<name>A0A0B7B0G3_9EUPU</name>
<dbReference type="PANTHER" id="PTHR14074:SF16">
    <property type="entry name" value="ANTIVIRAL INNATE IMMUNE RESPONSE RECEPTOR RIG-I"/>
    <property type="match status" value="1"/>
</dbReference>